<reference evidence="1 2" key="1">
    <citation type="submission" date="2019-08" db="EMBL/GenBank/DDBJ databases">
        <title>Highly reduced genomes of protist endosymbionts show evolutionary convergence.</title>
        <authorList>
            <person name="George E."/>
            <person name="Husnik F."/>
            <person name="Tashyreva D."/>
            <person name="Prokopchuk G."/>
            <person name="Horak A."/>
            <person name="Kwong W.K."/>
            <person name="Lukes J."/>
            <person name="Keeling P.J."/>
        </authorList>
    </citation>
    <scope>NUCLEOTIDE SEQUENCE [LARGE SCALE GENOMIC DNA]</scope>
    <source>
        <strain evidence="1">1604HC</strain>
    </source>
</reference>
<protein>
    <recommendedName>
        <fullName evidence="3">Type VI secretion system baseplate subunit TssK</fullName>
    </recommendedName>
</protein>
<dbReference type="NCBIfam" id="TIGR03353">
    <property type="entry name" value="VI_chp_4"/>
    <property type="match status" value="1"/>
</dbReference>
<dbReference type="KEGG" id="nabu:FZC36_02265"/>
<name>A0A5C0UHM8_9PROT</name>
<dbReference type="OrthoDB" id="9775333at2"/>
<dbReference type="EMBL" id="CP043314">
    <property type="protein sequence ID" value="QEK39237.1"/>
    <property type="molecule type" value="Genomic_DNA"/>
</dbReference>
<dbReference type="PANTHER" id="PTHR35566">
    <property type="entry name" value="BLR3599 PROTEIN"/>
    <property type="match status" value="1"/>
</dbReference>
<evidence type="ECO:0000313" key="2">
    <source>
        <dbReference type="Proteomes" id="UP000324924"/>
    </source>
</evidence>
<dbReference type="AlphaFoldDB" id="A0A5C0UHM8"/>
<evidence type="ECO:0008006" key="3">
    <source>
        <dbReference type="Google" id="ProtNLM"/>
    </source>
</evidence>
<dbReference type="Pfam" id="PF05936">
    <property type="entry name" value="T6SS_VasE"/>
    <property type="match status" value="1"/>
</dbReference>
<sequence length="432" mass="49824">MIVSKFKFTPYKVQWYEGMPLSPHHFQQSDLTNEKMMGYLISKTSPYHWGLIDMEVDSSKITEGIISINTIEAIMPDRSIIFYPIHDQETLHIKLEEEDFKTSNDLDIFLVKPESRNTYDSQTVSQGYESVTEKDVLDQNNEDHPACILKLKPKYQLAIGEIPNKHIGIQIMKIKNGISGIQIAEFDPPCINISKTKNTTSKIQELIKVLRKKTYYMQNNLKLNSDNNAEVMHSIFMQGIIPLDHILNSNYAHPYTLFTSLINLLAHISGLDKTILLQDIPKYNHKNIFKSFKPLFKFINSILDSIKEPYSLKQFINKDGIFFIDLPKETGNALFVLVKDYSMNFSETMQWIENAVISTQSMLEEALETRVLGLKREYEKTQEDSHVIIKINTDDRFFVKGEKLCIYNRSADKKPSEISIVSFANSSNELPK</sequence>
<organism evidence="1 2">
    <name type="scientific">Candidatus Nesciobacter abundans</name>
    <dbReference type="NCBI Taxonomy" id="2601668"/>
    <lineage>
        <taxon>Bacteria</taxon>
        <taxon>Pseudomonadati</taxon>
        <taxon>Pseudomonadota</taxon>
        <taxon>Alphaproteobacteria</taxon>
        <taxon>Holosporales</taxon>
        <taxon>Holosporaceae</taxon>
        <taxon>Candidatus Nesciobacter</taxon>
    </lineage>
</organism>
<keyword evidence="2" id="KW-1185">Reference proteome</keyword>
<proteinExistence type="predicted"/>
<dbReference type="InterPro" id="IPR010263">
    <property type="entry name" value="T6SS_TssK"/>
</dbReference>
<dbReference type="RefSeq" id="WP_148972360.1">
    <property type="nucleotide sequence ID" value="NZ_CP043314.1"/>
</dbReference>
<gene>
    <name evidence="1" type="ORF">FZC36_02265</name>
</gene>
<accession>A0A5C0UHM8</accession>
<dbReference type="PANTHER" id="PTHR35566:SF1">
    <property type="entry name" value="TYPE VI SECRETION SYSTEM BASEPLATE COMPONENT TSSK1"/>
    <property type="match status" value="1"/>
</dbReference>
<dbReference type="Proteomes" id="UP000324924">
    <property type="component" value="Chromosome"/>
</dbReference>
<evidence type="ECO:0000313" key="1">
    <source>
        <dbReference type="EMBL" id="QEK39237.1"/>
    </source>
</evidence>